<sequence>MLIKDCTMLENTSCWKTELTENQIYLGYTFEDLKRLEKYQIQSEEEKGFYTDYFGIKTDLSFFSINNTHHDQSIGRLPFPCDTLHAEALEYIGTIKAVESARNRFVCIELGAGYGPWLVFAAKIAQQNGINDITLIGVEADKERLALMRAHFIKNGLPISEHDEIKIENQITTLCIYGGVTESNGPLFYGASGIGDWGGAVSNDSSAMDYRGYELAKSRVPSYTIEDILNDLNQVDYVHMDIQGGEFKSLKHSIESINKKVRFMLIATHSRKIEGELLELFIQNKWTLLHEKPCKFDFNPKLSNLTGMTTLDGIQVWFNANL</sequence>
<evidence type="ECO:0000313" key="3">
    <source>
        <dbReference type="EMBL" id="RUR21330.1"/>
    </source>
</evidence>
<accession>A0A317U3W6</accession>
<dbReference type="Pfam" id="PF05050">
    <property type="entry name" value="Methyltransf_21"/>
    <property type="match status" value="1"/>
</dbReference>
<dbReference type="EMBL" id="RZGX01000017">
    <property type="protein sequence ID" value="RUR21330.1"/>
    <property type="molecule type" value="Genomic_DNA"/>
</dbReference>
<reference evidence="3 5" key="2">
    <citation type="submission" date="2018-12" db="EMBL/GenBank/DDBJ databases">
        <title>Legionella sp,whole genome shotgun sequence.</title>
        <authorList>
            <person name="Wu H."/>
        </authorList>
    </citation>
    <scope>NUCLEOTIDE SEQUENCE [LARGE SCALE GENOMIC DNA]</scope>
    <source>
        <strain evidence="3">Km489</strain>
        <strain evidence="5">km489</strain>
    </source>
</reference>
<evidence type="ECO:0000313" key="4">
    <source>
        <dbReference type="Proteomes" id="UP000247152"/>
    </source>
</evidence>
<dbReference type="InterPro" id="IPR029063">
    <property type="entry name" value="SAM-dependent_MTases_sf"/>
</dbReference>
<name>A0A317U3W6_9GAMM</name>
<evidence type="ECO:0000313" key="5">
    <source>
        <dbReference type="Proteomes" id="UP000287374"/>
    </source>
</evidence>
<dbReference type="Gene3D" id="3.40.50.150">
    <property type="entry name" value="Vaccinia Virus protein VP39"/>
    <property type="match status" value="1"/>
</dbReference>
<dbReference type="EMBL" id="QHJG01000018">
    <property type="protein sequence ID" value="PWY55466.1"/>
    <property type="molecule type" value="Genomic_DNA"/>
</dbReference>
<evidence type="ECO:0000259" key="1">
    <source>
        <dbReference type="Pfam" id="PF05050"/>
    </source>
</evidence>
<feature type="domain" description="Methyltransferase FkbM" evidence="1">
    <location>
        <begin position="111"/>
        <end position="269"/>
    </location>
</feature>
<evidence type="ECO:0000313" key="2">
    <source>
        <dbReference type="EMBL" id="PWY55466.1"/>
    </source>
</evidence>
<dbReference type="Proteomes" id="UP000247152">
    <property type="component" value="Unassembled WGS sequence"/>
</dbReference>
<dbReference type="AlphaFoldDB" id="A0A317U3W6"/>
<protein>
    <recommendedName>
        <fullName evidence="1">Methyltransferase FkbM domain-containing protein</fullName>
    </recommendedName>
</protein>
<reference evidence="2 4" key="1">
    <citation type="submission" date="2018-05" db="EMBL/GenBank/DDBJ databases">
        <title>Legionella qingyii sp.nov., whole genome shotgun sequence.</title>
        <authorList>
            <person name="Wu H."/>
            <person name="Zhu Q."/>
            <person name="Hu C."/>
        </authorList>
    </citation>
    <scope>NUCLEOTIDE SEQUENCE [LARGE SCALE GENOMIC DNA]</scope>
    <source>
        <strain evidence="2 4">HEB18</strain>
    </source>
</reference>
<dbReference type="SUPFAM" id="SSF53335">
    <property type="entry name" value="S-adenosyl-L-methionine-dependent methyltransferases"/>
    <property type="match status" value="1"/>
</dbReference>
<organism evidence="2 4">
    <name type="scientific">Legionella qingyii</name>
    <dbReference type="NCBI Taxonomy" id="2184757"/>
    <lineage>
        <taxon>Bacteria</taxon>
        <taxon>Pseudomonadati</taxon>
        <taxon>Pseudomonadota</taxon>
        <taxon>Gammaproteobacteria</taxon>
        <taxon>Legionellales</taxon>
        <taxon>Legionellaceae</taxon>
        <taxon>Legionella</taxon>
    </lineage>
</organism>
<keyword evidence="5" id="KW-1185">Reference proteome</keyword>
<dbReference type="InterPro" id="IPR006342">
    <property type="entry name" value="FkbM_mtfrase"/>
</dbReference>
<proteinExistence type="predicted"/>
<dbReference type="Proteomes" id="UP000287374">
    <property type="component" value="Unassembled WGS sequence"/>
</dbReference>
<gene>
    <name evidence="2" type="ORF">DGG96_11855</name>
    <name evidence="3" type="ORF">ELY20_12580</name>
</gene>
<comment type="caution">
    <text evidence="2">The sequence shown here is derived from an EMBL/GenBank/DDBJ whole genome shotgun (WGS) entry which is preliminary data.</text>
</comment>